<gene>
    <name evidence="1" type="ORF">DW663_01255</name>
</gene>
<proteinExistence type="predicted"/>
<dbReference type="AlphaFoldDB" id="A0A414Q2L6"/>
<name>A0A414Q2L6_FUSMR</name>
<sequence>MDREEIVKEKWKEIKKKLIDKDMKYGELATKLGYSPWGLRNAINNLQPKVLENIEKILA</sequence>
<reference evidence="1 2" key="1">
    <citation type="submission" date="2018-08" db="EMBL/GenBank/DDBJ databases">
        <title>A genome reference for cultivated species of the human gut microbiota.</title>
        <authorList>
            <person name="Zou Y."/>
            <person name="Xue W."/>
            <person name="Luo G."/>
        </authorList>
    </citation>
    <scope>NUCLEOTIDE SEQUENCE [LARGE SCALE GENOMIC DNA]</scope>
    <source>
        <strain evidence="1 2">AM25-1</strain>
    </source>
</reference>
<dbReference type="EMBL" id="QRHL01000001">
    <property type="protein sequence ID" value="RHF75048.1"/>
    <property type="molecule type" value="Genomic_DNA"/>
</dbReference>
<organism evidence="1 2">
    <name type="scientific">Fusobacterium mortiferum</name>
    <dbReference type="NCBI Taxonomy" id="850"/>
    <lineage>
        <taxon>Bacteria</taxon>
        <taxon>Fusobacteriati</taxon>
        <taxon>Fusobacteriota</taxon>
        <taxon>Fusobacteriia</taxon>
        <taxon>Fusobacteriales</taxon>
        <taxon>Fusobacteriaceae</taxon>
        <taxon>Fusobacterium</taxon>
    </lineage>
</organism>
<accession>A0A414Q2L6</accession>
<dbReference type="Proteomes" id="UP000284676">
    <property type="component" value="Unassembled WGS sequence"/>
</dbReference>
<evidence type="ECO:0000313" key="2">
    <source>
        <dbReference type="Proteomes" id="UP000284676"/>
    </source>
</evidence>
<comment type="caution">
    <text evidence="1">The sequence shown here is derived from an EMBL/GenBank/DDBJ whole genome shotgun (WGS) entry which is preliminary data.</text>
</comment>
<dbReference type="RefSeq" id="WP_118233913.1">
    <property type="nucleotide sequence ID" value="NZ_QRHL01000001.1"/>
</dbReference>
<protein>
    <submittedName>
        <fullName evidence="1">Uncharacterized protein</fullName>
    </submittedName>
</protein>
<evidence type="ECO:0000313" key="1">
    <source>
        <dbReference type="EMBL" id="RHF75048.1"/>
    </source>
</evidence>